<dbReference type="EMBL" id="AP022586">
    <property type="protein sequence ID" value="BBY17753.1"/>
    <property type="molecule type" value="Genomic_DNA"/>
</dbReference>
<protein>
    <submittedName>
        <fullName evidence="2">Uncharacterized protein</fullName>
    </submittedName>
</protein>
<dbReference type="Gene3D" id="3.40.1350.10">
    <property type="match status" value="1"/>
</dbReference>
<sequence length="287" mass="31953">MSESSREQKRSADNVWAEVQYRSRQWMEASTPVYTLSRNVPNYIIGVSDTHIHRRSAEGHSVDQQTTISRRMIATLWSELSRDGQTSKASITHVLRFTYALLQRSVPGIAFDPDPYFRLVLVDSDEANREFDPTADPTPGLAPLPTRTGGSGRSIGGGGGEGPIHAAIKAKIKNDPVAAVGERLTFLSEDLSERLGDEIRFATGDRVDLLMKDQDGNYVVIEVEPTIGPHDDVGFLQAAKYWVLLAVSKRIALDRVRRMVAATSVDRGLRELYEARYGIEWREVSLP</sequence>
<dbReference type="AlphaFoldDB" id="A0AAD1INI4"/>
<dbReference type="InterPro" id="IPR011856">
    <property type="entry name" value="tRNA_endonuc-like_dom_sf"/>
</dbReference>
<dbReference type="Proteomes" id="UP000466607">
    <property type="component" value="Chromosome"/>
</dbReference>
<keyword evidence="3" id="KW-1185">Reference proteome</keyword>
<organism evidence="2 3">
    <name type="scientific">Mycolicibacterium litorale</name>
    <dbReference type="NCBI Taxonomy" id="758802"/>
    <lineage>
        <taxon>Bacteria</taxon>
        <taxon>Bacillati</taxon>
        <taxon>Actinomycetota</taxon>
        <taxon>Actinomycetes</taxon>
        <taxon>Mycobacteriales</taxon>
        <taxon>Mycobacteriaceae</taxon>
        <taxon>Mycolicibacterium</taxon>
    </lineage>
</organism>
<dbReference type="GO" id="GO:0003676">
    <property type="term" value="F:nucleic acid binding"/>
    <property type="evidence" value="ECO:0007669"/>
    <property type="project" value="InterPro"/>
</dbReference>
<evidence type="ECO:0000313" key="3">
    <source>
        <dbReference type="Proteomes" id="UP000466607"/>
    </source>
</evidence>
<feature type="region of interest" description="Disordered" evidence="1">
    <location>
        <begin position="131"/>
        <end position="160"/>
    </location>
</feature>
<accession>A0AAD1INI4</accession>
<evidence type="ECO:0000313" key="2">
    <source>
        <dbReference type="EMBL" id="BBY17753.1"/>
    </source>
</evidence>
<reference evidence="2 3" key="1">
    <citation type="journal article" date="2019" name="Emerg. Microbes Infect.">
        <title>Comprehensive subspecies identification of 175 nontuberculous mycobacteria species based on 7547 genomic profiles.</title>
        <authorList>
            <person name="Matsumoto Y."/>
            <person name="Kinjo T."/>
            <person name="Motooka D."/>
            <person name="Nabeya D."/>
            <person name="Jung N."/>
            <person name="Uechi K."/>
            <person name="Horii T."/>
            <person name="Iida T."/>
            <person name="Fujita J."/>
            <person name="Nakamura S."/>
        </authorList>
    </citation>
    <scope>NUCLEOTIDE SEQUENCE [LARGE SCALE GENOMIC DNA]</scope>
    <source>
        <strain evidence="2 3">JCM 17423</strain>
    </source>
</reference>
<evidence type="ECO:0000256" key="1">
    <source>
        <dbReference type="SAM" id="MobiDB-lite"/>
    </source>
</evidence>
<dbReference type="RefSeq" id="WP_134054625.1">
    <property type="nucleotide sequence ID" value="NZ_AP022586.1"/>
</dbReference>
<proteinExistence type="predicted"/>
<gene>
    <name evidence="2" type="ORF">MLIT_33450</name>
</gene>
<name>A0AAD1INI4_9MYCO</name>
<feature type="compositionally biased region" description="Gly residues" evidence="1">
    <location>
        <begin position="149"/>
        <end position="160"/>
    </location>
</feature>